<evidence type="ECO:0000313" key="3">
    <source>
        <dbReference type="RefSeq" id="XP_021105454.1"/>
    </source>
</evidence>
<name>A0AAX6S9I2_HETGA</name>
<accession>A0AAX6S9I2</accession>
<gene>
    <name evidence="3" type="primary">LOC110347096</name>
</gene>
<dbReference type="Proteomes" id="UP000694906">
    <property type="component" value="Unplaced"/>
</dbReference>
<proteinExistence type="predicted"/>
<protein>
    <submittedName>
        <fullName evidence="3">Uncharacterized protein LOC110347096</fullName>
    </submittedName>
</protein>
<keyword evidence="2" id="KW-1185">Reference proteome</keyword>
<feature type="region of interest" description="Disordered" evidence="1">
    <location>
        <begin position="1"/>
        <end position="34"/>
    </location>
</feature>
<dbReference type="RefSeq" id="XP_021105454.1">
    <property type="nucleotide sequence ID" value="XM_021249795.1"/>
</dbReference>
<evidence type="ECO:0000256" key="1">
    <source>
        <dbReference type="SAM" id="MobiDB-lite"/>
    </source>
</evidence>
<dbReference type="GeneID" id="110347096"/>
<feature type="region of interest" description="Disordered" evidence="1">
    <location>
        <begin position="48"/>
        <end position="78"/>
    </location>
</feature>
<evidence type="ECO:0000313" key="2">
    <source>
        <dbReference type="Proteomes" id="UP000694906"/>
    </source>
</evidence>
<reference evidence="3" key="1">
    <citation type="submission" date="2025-08" db="UniProtKB">
        <authorList>
            <consortium name="RefSeq"/>
        </authorList>
    </citation>
    <scope>IDENTIFICATION</scope>
</reference>
<organism evidence="2 3">
    <name type="scientific">Heterocephalus glaber</name>
    <name type="common">Naked mole rat</name>
    <dbReference type="NCBI Taxonomy" id="10181"/>
    <lineage>
        <taxon>Eukaryota</taxon>
        <taxon>Metazoa</taxon>
        <taxon>Chordata</taxon>
        <taxon>Craniata</taxon>
        <taxon>Vertebrata</taxon>
        <taxon>Euteleostomi</taxon>
        <taxon>Mammalia</taxon>
        <taxon>Eutheria</taxon>
        <taxon>Euarchontoglires</taxon>
        <taxon>Glires</taxon>
        <taxon>Rodentia</taxon>
        <taxon>Hystricomorpha</taxon>
        <taxon>Bathyergidae</taxon>
        <taxon>Heterocephalus</taxon>
    </lineage>
</organism>
<dbReference type="AlphaFoldDB" id="A0AAX6S9I2"/>
<sequence>MGTLKALTLPSPVEERDPNPSPEQQTATPLPLVLGSTNSRAALQLSHIKKSGTRQEEVGAEGTPGLFQPPRKSRPSPSLCRALRRARPCSPLSSRTCWGQGWALWSLLHAAVCTFTATVGGRHAQWASVLSTKPFTGTCVLSPTASGECFPQREAGTSFGTLHTPAKLQGRAGSRLERGVRVIGRDGRGCIAPWTLQHQALHPKAQLLALPPLCELLSMSHAGCRDSDGKPVAPYSFLHIPEAERRLSGASSWPLPTAPATLGVSVSLNVNSPLLEGPSYPSVTGASPPTHCPSQIEFWGCRCSHWEARCSAHSPRPIESCGRKQCFPLCPAVLGSAHVPSPPGPSLSGWLHS</sequence>